<reference evidence="2 3" key="1">
    <citation type="submission" date="2019-03" db="EMBL/GenBank/DDBJ databases">
        <authorList>
            <person name="Kim M.K.M."/>
        </authorList>
    </citation>
    <scope>NUCLEOTIDE SEQUENCE [LARGE SCALE GENOMIC DNA]</scope>
    <source>
        <strain evidence="2 3">17J68-15</strain>
    </source>
</reference>
<gene>
    <name evidence="2" type="ORF">E0486_11165</name>
</gene>
<dbReference type="RefSeq" id="WP_131852262.1">
    <property type="nucleotide sequence ID" value="NZ_SKFH01000016.1"/>
</dbReference>
<organism evidence="2 3">
    <name type="scientific">Flaviaesturariibacter aridisoli</name>
    <dbReference type="NCBI Taxonomy" id="2545761"/>
    <lineage>
        <taxon>Bacteria</taxon>
        <taxon>Pseudomonadati</taxon>
        <taxon>Bacteroidota</taxon>
        <taxon>Chitinophagia</taxon>
        <taxon>Chitinophagales</taxon>
        <taxon>Chitinophagaceae</taxon>
        <taxon>Flaviaestuariibacter</taxon>
    </lineage>
</organism>
<evidence type="ECO:0000313" key="3">
    <source>
        <dbReference type="Proteomes" id="UP000295164"/>
    </source>
</evidence>
<evidence type="ECO:0000256" key="1">
    <source>
        <dbReference type="SAM" id="MobiDB-lite"/>
    </source>
</evidence>
<protein>
    <submittedName>
        <fullName evidence="2">Uncharacterized protein</fullName>
    </submittedName>
</protein>
<name>A0A4R4DYH1_9BACT</name>
<keyword evidence="3" id="KW-1185">Reference proteome</keyword>
<dbReference type="EMBL" id="SKFH01000016">
    <property type="protein sequence ID" value="TCZ70508.1"/>
    <property type="molecule type" value="Genomic_DNA"/>
</dbReference>
<comment type="caution">
    <text evidence="2">The sequence shown here is derived from an EMBL/GenBank/DDBJ whole genome shotgun (WGS) entry which is preliminary data.</text>
</comment>
<dbReference type="OrthoDB" id="680431at2"/>
<dbReference type="AlphaFoldDB" id="A0A4R4DYH1"/>
<dbReference type="Proteomes" id="UP000295164">
    <property type="component" value="Unassembled WGS sequence"/>
</dbReference>
<evidence type="ECO:0000313" key="2">
    <source>
        <dbReference type="EMBL" id="TCZ70508.1"/>
    </source>
</evidence>
<proteinExistence type="predicted"/>
<feature type="compositionally biased region" description="Basic and acidic residues" evidence="1">
    <location>
        <begin position="16"/>
        <end position="25"/>
    </location>
</feature>
<sequence>MAPIHRGSELNNVKETWNENERNPDRGVQPQPVSSPADGLQSTIQREAEDYDHTSKNEQLLGGDRASINDE</sequence>
<feature type="region of interest" description="Disordered" evidence="1">
    <location>
        <begin position="1"/>
        <end position="71"/>
    </location>
</feature>
<accession>A0A4R4DYH1</accession>
<feature type="compositionally biased region" description="Basic and acidic residues" evidence="1">
    <location>
        <begin position="46"/>
        <end position="56"/>
    </location>
</feature>